<organism evidence="3 4">
    <name type="scientific">Halobacillus campisalis</name>
    <dbReference type="NCBI Taxonomy" id="435909"/>
    <lineage>
        <taxon>Bacteria</taxon>
        <taxon>Bacillati</taxon>
        <taxon>Bacillota</taxon>
        <taxon>Bacilli</taxon>
        <taxon>Bacillales</taxon>
        <taxon>Bacillaceae</taxon>
        <taxon>Halobacillus</taxon>
    </lineage>
</organism>
<dbReference type="Gene3D" id="3.40.33.10">
    <property type="entry name" value="CAP"/>
    <property type="match status" value="1"/>
</dbReference>
<protein>
    <submittedName>
        <fullName evidence="3">S-layer homology domain-containing protein</fullName>
    </submittedName>
</protein>
<dbReference type="CDD" id="cd05379">
    <property type="entry name" value="CAP_bacterial"/>
    <property type="match status" value="1"/>
</dbReference>
<reference evidence="4" key="1">
    <citation type="journal article" date="2019" name="Int. J. Syst. Evol. Microbiol.">
        <title>The Global Catalogue of Microorganisms (GCM) 10K type strain sequencing project: providing services to taxonomists for standard genome sequencing and annotation.</title>
        <authorList>
            <consortium name="The Broad Institute Genomics Platform"/>
            <consortium name="The Broad Institute Genome Sequencing Center for Infectious Disease"/>
            <person name="Wu L."/>
            <person name="Ma J."/>
        </authorList>
    </citation>
    <scope>NUCLEOTIDE SEQUENCE [LARGE SCALE GENOMIC DNA]</scope>
    <source>
        <strain evidence="4">CCUG 73951</strain>
    </source>
</reference>
<dbReference type="Pfam" id="PF00188">
    <property type="entry name" value="CAP"/>
    <property type="match status" value="1"/>
</dbReference>
<dbReference type="PROSITE" id="PS51272">
    <property type="entry name" value="SLH"/>
    <property type="match status" value="3"/>
</dbReference>
<dbReference type="InterPro" id="IPR001119">
    <property type="entry name" value="SLH_dom"/>
</dbReference>
<dbReference type="InterPro" id="IPR035940">
    <property type="entry name" value="CAP_sf"/>
</dbReference>
<keyword evidence="1" id="KW-0732">Signal</keyword>
<dbReference type="SUPFAM" id="SSF55797">
    <property type="entry name" value="PR-1-like"/>
    <property type="match status" value="1"/>
</dbReference>
<keyword evidence="4" id="KW-1185">Reference proteome</keyword>
<dbReference type="Pfam" id="PF00395">
    <property type="entry name" value="SLH"/>
    <property type="match status" value="3"/>
</dbReference>
<dbReference type="RefSeq" id="WP_289216578.1">
    <property type="nucleotide sequence ID" value="NZ_JAPVRC010000007.1"/>
</dbReference>
<evidence type="ECO:0000313" key="3">
    <source>
        <dbReference type="EMBL" id="MFC7321708.1"/>
    </source>
</evidence>
<gene>
    <name evidence="3" type="ORF">ACFQMN_12550</name>
</gene>
<comment type="caution">
    <text evidence="3">The sequence shown here is derived from an EMBL/GenBank/DDBJ whole genome shotgun (WGS) entry which is preliminary data.</text>
</comment>
<feature type="domain" description="SLH" evidence="2">
    <location>
        <begin position="23"/>
        <end position="83"/>
    </location>
</feature>
<evidence type="ECO:0000313" key="4">
    <source>
        <dbReference type="Proteomes" id="UP001596494"/>
    </source>
</evidence>
<proteinExistence type="predicted"/>
<dbReference type="InterPro" id="IPR014044">
    <property type="entry name" value="CAP_dom"/>
</dbReference>
<dbReference type="EMBL" id="JBHTBY010000011">
    <property type="protein sequence ID" value="MFC7321708.1"/>
    <property type="molecule type" value="Genomic_DNA"/>
</dbReference>
<name>A0ABW2K6H4_9BACI</name>
<sequence>MKKLAVMVLTAVVALSLPQSFVLASSFQDIEQVPWAKNHINYLSDREVVNGYDSSTFAPADNITRAQAALMIVRDLYPGEKASQTVNYPDVSESNFYKDAIALATEKGVIEGYEDGTFGPDDSLTRAEAAVMIDNAYNIDSDVKGIGFSDTTSLKWAVHSIRDLTAEHIIHGYPDGLFKPKQSINRAEFSVILGSTLNRQLINENTIEGQFKNYSLNDFEKKVVELTNDEREERGLNSLSIDKKLSKIAWYKSRDMQMNSYFEHESPTYGSPFDMMDGFNVNYNVAGENIAEGYYSPERVVAAWMDSPGHRENILRKGVTHIGVGFEGDFSTQMFIGK</sequence>
<accession>A0ABW2K6H4</accession>
<dbReference type="PANTHER" id="PTHR31157">
    <property type="entry name" value="SCP DOMAIN-CONTAINING PROTEIN"/>
    <property type="match status" value="1"/>
</dbReference>
<dbReference type="Proteomes" id="UP001596494">
    <property type="component" value="Unassembled WGS sequence"/>
</dbReference>
<feature type="domain" description="SLH" evidence="2">
    <location>
        <begin position="148"/>
        <end position="207"/>
    </location>
</feature>
<evidence type="ECO:0000256" key="1">
    <source>
        <dbReference type="ARBA" id="ARBA00022729"/>
    </source>
</evidence>
<evidence type="ECO:0000259" key="2">
    <source>
        <dbReference type="PROSITE" id="PS51272"/>
    </source>
</evidence>
<dbReference type="PANTHER" id="PTHR31157:SF1">
    <property type="entry name" value="SCP DOMAIN-CONTAINING PROTEIN"/>
    <property type="match status" value="1"/>
</dbReference>
<feature type="domain" description="SLH" evidence="2">
    <location>
        <begin position="84"/>
        <end position="147"/>
    </location>
</feature>